<dbReference type="PROSITE" id="PS50198">
    <property type="entry name" value="PPIC_PPIASE_2"/>
    <property type="match status" value="1"/>
</dbReference>
<keyword evidence="1" id="KW-0697">Rotamase</keyword>
<evidence type="ECO:0000256" key="1">
    <source>
        <dbReference type="PROSITE-ProRule" id="PRU00278"/>
    </source>
</evidence>
<gene>
    <name evidence="3" type="ORF">ATI61_1201</name>
</gene>
<evidence type="ECO:0000259" key="2">
    <source>
        <dbReference type="PROSITE" id="PS50198"/>
    </source>
</evidence>
<dbReference type="Pfam" id="PF00639">
    <property type="entry name" value="Rotamase"/>
    <property type="match status" value="1"/>
</dbReference>
<sequence length="133" mass="15135">MRLSVPTQDKAWRLYEQLREAPGRLLELAQVSFLERGGAGNPFTTLRRGELEPEQAERLFSTGPGQLSEPVPSGAGYELVHVLRFLPARFDEATREQVRDVLFEEWLAEQRRRARVEWFWGAAEAAELPAASL</sequence>
<evidence type="ECO:0000313" key="4">
    <source>
        <dbReference type="Proteomes" id="UP000256345"/>
    </source>
</evidence>
<keyword evidence="1" id="KW-0413">Isomerase</keyword>
<dbReference type="EMBL" id="QUMU01000020">
    <property type="protein sequence ID" value="REG20647.1"/>
    <property type="molecule type" value="Genomic_DNA"/>
</dbReference>
<dbReference type="Gene3D" id="3.10.50.40">
    <property type="match status" value="1"/>
</dbReference>
<evidence type="ECO:0000313" key="3">
    <source>
        <dbReference type="EMBL" id="REG20647.1"/>
    </source>
</evidence>
<comment type="caution">
    <text evidence="3">The sequence shown here is derived from an EMBL/GenBank/DDBJ whole genome shotgun (WGS) entry which is preliminary data.</text>
</comment>
<feature type="domain" description="PpiC" evidence="2">
    <location>
        <begin position="35"/>
        <end position="84"/>
    </location>
</feature>
<protein>
    <submittedName>
        <fullName evidence="3">PPIC-type PPIASE domain-containing protein</fullName>
    </submittedName>
</protein>
<organism evidence="3 4">
    <name type="scientific">Archangium gephyra</name>
    <dbReference type="NCBI Taxonomy" id="48"/>
    <lineage>
        <taxon>Bacteria</taxon>
        <taxon>Pseudomonadati</taxon>
        <taxon>Myxococcota</taxon>
        <taxon>Myxococcia</taxon>
        <taxon>Myxococcales</taxon>
        <taxon>Cystobacterineae</taxon>
        <taxon>Archangiaceae</taxon>
        <taxon>Archangium</taxon>
    </lineage>
</organism>
<dbReference type="RefSeq" id="WP_156349846.1">
    <property type="nucleotide sequence ID" value="NZ_CP011509.1"/>
</dbReference>
<dbReference type="InterPro" id="IPR046357">
    <property type="entry name" value="PPIase_dom_sf"/>
</dbReference>
<name>A0ABX9JLW3_9BACT</name>
<dbReference type="Proteomes" id="UP000256345">
    <property type="component" value="Unassembled WGS sequence"/>
</dbReference>
<accession>A0ABX9JLW3</accession>
<reference evidence="3 4" key="1">
    <citation type="submission" date="2018-08" db="EMBL/GenBank/DDBJ databases">
        <title>Genomic Encyclopedia of Archaeal and Bacterial Type Strains, Phase II (KMG-II): from individual species to whole genera.</title>
        <authorList>
            <person name="Goeker M."/>
        </authorList>
    </citation>
    <scope>NUCLEOTIDE SEQUENCE [LARGE SCALE GENOMIC DNA]</scope>
    <source>
        <strain evidence="3 4">DSM 2261</strain>
    </source>
</reference>
<dbReference type="InterPro" id="IPR000297">
    <property type="entry name" value="PPIase_PpiC"/>
</dbReference>
<keyword evidence="4" id="KW-1185">Reference proteome</keyword>
<dbReference type="SUPFAM" id="SSF54534">
    <property type="entry name" value="FKBP-like"/>
    <property type="match status" value="1"/>
</dbReference>
<proteinExistence type="predicted"/>